<comment type="caution">
    <text evidence="5">The sequence shown here is derived from an EMBL/GenBank/DDBJ whole genome shotgun (WGS) entry which is preliminary data.</text>
</comment>
<dbReference type="InterPro" id="IPR016039">
    <property type="entry name" value="Thiolase-like"/>
</dbReference>
<sequence>MTKEIYITQTNCITPLGFDVASNIEAILRGDSGIQLHNDISLMPNSFYASIISDEDINNAFAEVSSETKYSRLEKMMILALEPIIKNSGVKLNLKTAFILSTTKGNVTALKDHSEESFNNAHLDVLAKNVADFFKFQTQPIVVSNACVSGILAVSVAKRMIQSELYDNIFVVAGDEVSEFVLSGFNAFQAMSELPCKPYSKNRTGVSLGEATAAVLVSAEAKDAKIKVIGDSSINDANHISGPSRTGEGLFRSIQNALKEAQIEANKLDYISAHGTATPYNDEMEAIALNRLDLQNVPVNSLKGFYGHTLGASGLLETVIAIESANQNIFFESKGFDELGVSESINVIEKNREANIDFFLKTASGFGGCNTAVVFEKIKIQT</sequence>
<dbReference type="EMBL" id="BMKP01000011">
    <property type="protein sequence ID" value="GGF25962.1"/>
    <property type="molecule type" value="Genomic_DNA"/>
</dbReference>
<comment type="similarity">
    <text evidence="1 3">Belongs to the thiolase-like superfamily. Beta-ketoacyl-ACP synthases family.</text>
</comment>
<accession>A0ABQ1US75</accession>
<dbReference type="InterPro" id="IPR014030">
    <property type="entry name" value="Ketoacyl_synth_N"/>
</dbReference>
<dbReference type="PANTHER" id="PTHR11712">
    <property type="entry name" value="POLYKETIDE SYNTHASE-RELATED"/>
    <property type="match status" value="1"/>
</dbReference>
<reference evidence="6" key="1">
    <citation type="journal article" date="2019" name="Int. J. Syst. Evol. Microbiol.">
        <title>The Global Catalogue of Microorganisms (GCM) 10K type strain sequencing project: providing services to taxonomists for standard genome sequencing and annotation.</title>
        <authorList>
            <consortium name="The Broad Institute Genomics Platform"/>
            <consortium name="The Broad Institute Genome Sequencing Center for Infectious Disease"/>
            <person name="Wu L."/>
            <person name="Ma J."/>
        </authorList>
    </citation>
    <scope>NUCLEOTIDE SEQUENCE [LARGE SCALE GENOMIC DNA]</scope>
    <source>
        <strain evidence="6">CGMCC 1.16060</strain>
    </source>
</reference>
<evidence type="ECO:0000256" key="2">
    <source>
        <dbReference type="ARBA" id="ARBA00022679"/>
    </source>
</evidence>
<evidence type="ECO:0000259" key="4">
    <source>
        <dbReference type="PROSITE" id="PS52004"/>
    </source>
</evidence>
<keyword evidence="2 3" id="KW-0808">Transferase</keyword>
<dbReference type="Gene3D" id="3.40.47.10">
    <property type="match status" value="2"/>
</dbReference>
<proteinExistence type="inferred from homology"/>
<organism evidence="5 6">
    <name type="scientific">Flavobacterium limi</name>
    <dbReference type="NCBI Taxonomy" id="2045105"/>
    <lineage>
        <taxon>Bacteria</taxon>
        <taxon>Pseudomonadati</taxon>
        <taxon>Bacteroidota</taxon>
        <taxon>Flavobacteriia</taxon>
        <taxon>Flavobacteriales</taxon>
        <taxon>Flavobacteriaceae</taxon>
        <taxon>Flavobacterium</taxon>
    </lineage>
</organism>
<evidence type="ECO:0000256" key="3">
    <source>
        <dbReference type="RuleBase" id="RU003694"/>
    </source>
</evidence>
<protein>
    <submittedName>
        <fullName evidence="5">Beta-ketoacyl synthase</fullName>
    </submittedName>
</protein>
<dbReference type="InterPro" id="IPR000794">
    <property type="entry name" value="Beta-ketoacyl_synthase"/>
</dbReference>
<evidence type="ECO:0000256" key="1">
    <source>
        <dbReference type="ARBA" id="ARBA00008467"/>
    </source>
</evidence>
<dbReference type="Pfam" id="PF02801">
    <property type="entry name" value="Ketoacyl-synt_C"/>
    <property type="match status" value="1"/>
</dbReference>
<dbReference type="PANTHER" id="PTHR11712:SF336">
    <property type="entry name" value="3-OXOACYL-[ACYL-CARRIER-PROTEIN] SYNTHASE, MITOCHONDRIAL"/>
    <property type="match status" value="1"/>
</dbReference>
<feature type="domain" description="Ketosynthase family 3 (KS3)" evidence="4">
    <location>
        <begin position="2"/>
        <end position="377"/>
    </location>
</feature>
<dbReference type="Pfam" id="PF00109">
    <property type="entry name" value="ketoacyl-synt"/>
    <property type="match status" value="1"/>
</dbReference>
<dbReference type="RefSeq" id="WP_163396130.1">
    <property type="nucleotide sequence ID" value="NZ_BMKP01000011.1"/>
</dbReference>
<keyword evidence="6" id="KW-1185">Reference proteome</keyword>
<dbReference type="Proteomes" id="UP000655016">
    <property type="component" value="Unassembled WGS sequence"/>
</dbReference>
<dbReference type="SUPFAM" id="SSF53901">
    <property type="entry name" value="Thiolase-like"/>
    <property type="match status" value="1"/>
</dbReference>
<gene>
    <name evidence="5" type="ORF">GCM10011518_39170</name>
</gene>
<dbReference type="InterPro" id="IPR020841">
    <property type="entry name" value="PKS_Beta-ketoAc_synthase_dom"/>
</dbReference>
<evidence type="ECO:0000313" key="5">
    <source>
        <dbReference type="EMBL" id="GGF25962.1"/>
    </source>
</evidence>
<name>A0ABQ1US75_9FLAO</name>
<evidence type="ECO:0000313" key="6">
    <source>
        <dbReference type="Proteomes" id="UP000655016"/>
    </source>
</evidence>
<dbReference type="InterPro" id="IPR014031">
    <property type="entry name" value="Ketoacyl_synth_C"/>
</dbReference>
<dbReference type="PROSITE" id="PS52004">
    <property type="entry name" value="KS3_2"/>
    <property type="match status" value="1"/>
</dbReference>